<organism evidence="7">
    <name type="scientific">Bifidobacterium breve</name>
    <dbReference type="NCBI Taxonomy" id="1685"/>
    <lineage>
        <taxon>Bacteria</taxon>
        <taxon>Bacillati</taxon>
        <taxon>Actinomycetota</taxon>
        <taxon>Actinomycetes</taxon>
        <taxon>Bifidobacteriales</taxon>
        <taxon>Bifidobacteriaceae</taxon>
        <taxon>Bifidobacterium</taxon>
    </lineage>
</organism>
<name>A0A6N2SUZ9_BIFBR</name>
<protein>
    <submittedName>
        <fullName evidence="7">Phage lysis protein, holin</fullName>
    </submittedName>
</protein>
<evidence type="ECO:0000256" key="4">
    <source>
        <dbReference type="ARBA" id="ARBA00023136"/>
    </source>
</evidence>
<dbReference type="Pfam" id="PF04688">
    <property type="entry name" value="Holin_SPP1"/>
    <property type="match status" value="1"/>
</dbReference>
<dbReference type="EMBL" id="CACRSN010000009">
    <property type="protein sequence ID" value="VYS96904.1"/>
    <property type="molecule type" value="Genomic_DNA"/>
</dbReference>
<comment type="subcellular location">
    <subcellularLocation>
        <location evidence="1">Membrane</location>
    </subcellularLocation>
</comment>
<evidence type="ECO:0000256" key="1">
    <source>
        <dbReference type="ARBA" id="ARBA00004370"/>
    </source>
</evidence>
<evidence type="ECO:0000256" key="3">
    <source>
        <dbReference type="ARBA" id="ARBA00022989"/>
    </source>
</evidence>
<keyword evidence="3 6" id="KW-1133">Transmembrane helix</keyword>
<feature type="region of interest" description="Disordered" evidence="5">
    <location>
        <begin position="87"/>
        <end position="113"/>
    </location>
</feature>
<dbReference type="InterPro" id="IPR006479">
    <property type="entry name" value="Holin"/>
</dbReference>
<evidence type="ECO:0000313" key="7">
    <source>
        <dbReference type="EMBL" id="VYS96904.1"/>
    </source>
</evidence>
<evidence type="ECO:0000256" key="6">
    <source>
        <dbReference type="SAM" id="Phobius"/>
    </source>
</evidence>
<dbReference type="AlphaFoldDB" id="A0A6N2SUZ9"/>
<sequence length="134" mass="14130">MKQLTTERIKSVGVLAASLVTTTNAALALAGINPLPFTDSQAGTAVSAVLAFAVTLWTWWRHNVITPQATIGHDVTVREKAAAKQITTADHSETAVAAQRNAEASTTPATEGLTDGELKVLTAAWLADLHKEDQ</sequence>
<feature type="transmembrane region" description="Helical" evidence="6">
    <location>
        <begin position="40"/>
        <end position="60"/>
    </location>
</feature>
<evidence type="ECO:0000256" key="2">
    <source>
        <dbReference type="ARBA" id="ARBA00022692"/>
    </source>
</evidence>
<gene>
    <name evidence="7" type="ORF">BBLFYP81_01082</name>
</gene>
<accession>A0A6N2SUZ9</accession>
<dbReference type="GO" id="GO:0016020">
    <property type="term" value="C:membrane"/>
    <property type="evidence" value="ECO:0007669"/>
    <property type="project" value="UniProtKB-SubCell"/>
</dbReference>
<keyword evidence="2 6" id="KW-0812">Transmembrane</keyword>
<dbReference type="RefSeq" id="WP_421727284.1">
    <property type="nucleotide sequence ID" value="NZ_CACRSN010000009.1"/>
</dbReference>
<keyword evidence="4 6" id="KW-0472">Membrane</keyword>
<reference evidence="7" key="1">
    <citation type="submission" date="2019-11" db="EMBL/GenBank/DDBJ databases">
        <authorList>
            <person name="Feng L."/>
        </authorList>
    </citation>
    <scope>NUCLEOTIDE SEQUENCE</scope>
    <source>
        <strain evidence="7">BbreveLFYP81</strain>
    </source>
</reference>
<evidence type="ECO:0000256" key="5">
    <source>
        <dbReference type="SAM" id="MobiDB-lite"/>
    </source>
</evidence>
<proteinExistence type="predicted"/>